<proteinExistence type="inferred from homology"/>
<feature type="region of interest" description="Disordered" evidence="7">
    <location>
        <begin position="561"/>
        <end position="593"/>
    </location>
</feature>
<keyword evidence="4" id="KW-0963">Cytoplasm</keyword>
<evidence type="ECO:0000256" key="5">
    <source>
        <dbReference type="ARBA" id="ARBA00022790"/>
    </source>
</evidence>
<dbReference type="InterPro" id="IPR000717">
    <property type="entry name" value="PCI_dom"/>
</dbReference>
<comment type="similarity">
    <text evidence="3">Belongs to the CSN1 family.</text>
</comment>
<dbReference type="Proteomes" id="UP000663829">
    <property type="component" value="Unassembled WGS sequence"/>
</dbReference>
<dbReference type="PANTHER" id="PTHR14145:SF2">
    <property type="entry name" value="COP9 SIGNALOSOME COMPLEX SUBUNIT 1"/>
    <property type="match status" value="1"/>
</dbReference>
<dbReference type="Pfam" id="PF10602">
    <property type="entry name" value="RPN7"/>
    <property type="match status" value="1"/>
</dbReference>
<dbReference type="InterPro" id="IPR045135">
    <property type="entry name" value="Rpn7_N"/>
</dbReference>
<reference evidence="9" key="1">
    <citation type="submission" date="2021-02" db="EMBL/GenBank/DDBJ databases">
        <authorList>
            <person name="Nowell W R."/>
        </authorList>
    </citation>
    <scope>NUCLEOTIDE SEQUENCE</scope>
</reference>
<keyword evidence="11" id="KW-1185">Reference proteome</keyword>
<evidence type="ECO:0000256" key="2">
    <source>
        <dbReference type="ARBA" id="ARBA00004496"/>
    </source>
</evidence>
<evidence type="ECO:0000256" key="4">
    <source>
        <dbReference type="ARBA" id="ARBA00022490"/>
    </source>
</evidence>
<feature type="domain" description="PCI" evidence="8">
    <location>
        <begin position="351"/>
        <end position="521"/>
    </location>
</feature>
<comment type="caution">
    <text evidence="9">The sequence shown here is derived from an EMBL/GenBank/DDBJ whole genome shotgun (WGS) entry which is preliminary data.</text>
</comment>
<keyword evidence="6" id="KW-0539">Nucleus</keyword>
<dbReference type="Pfam" id="PF01399">
    <property type="entry name" value="PCI"/>
    <property type="match status" value="1"/>
</dbReference>
<dbReference type="Proteomes" id="UP000681722">
    <property type="component" value="Unassembled WGS sequence"/>
</dbReference>
<organism evidence="9 11">
    <name type="scientific">Didymodactylos carnosus</name>
    <dbReference type="NCBI Taxonomy" id="1234261"/>
    <lineage>
        <taxon>Eukaryota</taxon>
        <taxon>Metazoa</taxon>
        <taxon>Spiralia</taxon>
        <taxon>Gnathifera</taxon>
        <taxon>Rotifera</taxon>
        <taxon>Eurotatoria</taxon>
        <taxon>Bdelloidea</taxon>
        <taxon>Philodinida</taxon>
        <taxon>Philodinidae</taxon>
        <taxon>Didymodactylos</taxon>
    </lineage>
</organism>
<dbReference type="GO" id="GO:0008180">
    <property type="term" value="C:COP9 signalosome"/>
    <property type="evidence" value="ECO:0007669"/>
    <property type="project" value="UniProtKB-KW"/>
</dbReference>
<evidence type="ECO:0000256" key="7">
    <source>
        <dbReference type="SAM" id="MobiDB-lite"/>
    </source>
</evidence>
<dbReference type="GO" id="GO:0005737">
    <property type="term" value="C:cytoplasm"/>
    <property type="evidence" value="ECO:0007669"/>
    <property type="project" value="UniProtKB-SubCell"/>
</dbReference>
<evidence type="ECO:0000256" key="6">
    <source>
        <dbReference type="ARBA" id="ARBA00023242"/>
    </source>
</evidence>
<evidence type="ECO:0000259" key="8">
    <source>
        <dbReference type="PROSITE" id="PS50250"/>
    </source>
</evidence>
<gene>
    <name evidence="9" type="ORF">GPM918_LOCUS13826</name>
    <name evidence="10" type="ORF">SRO942_LOCUS13826</name>
</gene>
<evidence type="ECO:0000313" key="9">
    <source>
        <dbReference type="EMBL" id="CAF1002350.1"/>
    </source>
</evidence>
<dbReference type="InterPro" id="IPR036390">
    <property type="entry name" value="WH_DNA-bd_sf"/>
</dbReference>
<evidence type="ECO:0000313" key="11">
    <source>
        <dbReference type="Proteomes" id="UP000663829"/>
    </source>
</evidence>
<dbReference type="SMART" id="SM00088">
    <property type="entry name" value="PINT"/>
    <property type="match status" value="1"/>
</dbReference>
<dbReference type="EMBL" id="CAJOBC010003239">
    <property type="protein sequence ID" value="CAF3773760.1"/>
    <property type="molecule type" value="Genomic_DNA"/>
</dbReference>
<keyword evidence="5" id="KW-0736">Signalosome</keyword>
<evidence type="ECO:0000256" key="1">
    <source>
        <dbReference type="ARBA" id="ARBA00004123"/>
    </source>
</evidence>
<feature type="compositionally biased region" description="Basic residues" evidence="7">
    <location>
        <begin position="564"/>
        <end position="575"/>
    </location>
</feature>
<accession>A0A814GYU4</accession>
<dbReference type="InterPro" id="IPR019585">
    <property type="entry name" value="Rpn7/CSN1"/>
</dbReference>
<sequence length="616" mass="71073">MANEGTFPIADPGTDDLFFMLKQLLFFSICISDRMNKQRWVENPQMDTNVSTSSIITSSSSYNNNTAGVTASGDERLTTVNKTSINNNMLQQQISHDSNQTLDPHYQVENSTGFDLDTIITSYDGLMRINRLVYIADHCPSLKFDASCAALKYIQDTHFMTMYRTVHNSLNEMVQASKRQPTQQPPLTMPELDAQWLERTQRNYLHKLEKLDTDLRNFRTNSIKDSIRRGHDDLGDHYLDSGDYFNAVRCYVRSRDYCITPRHMVTMCINVIKASFYLQNWPNVITYVSKAEQAMENLEHSSGATKQSSMTATTATAMDTSPASTSSSTQDQILASKLKVYAGIAELSTKRYKLAARHFINVNFEHCQNNFHDLISPQTLIQYVCLCSLATFERHEIQRLILNSNIKQYLELEPNIRDIIQKFYDTNYSDCLKLMAQLQNLFYLDIYLAQHVKPLYYDIRHRIIVTYFLPYKNASMLIMAKQLNTTIDFLEDELVNLIRNGKIKARIDSKNKILYVADTDQRWYAYQHALNIAKQCEKTTKSLLLRSAILKANLVVRDETSISTHHHQQQLHHHQMSTNINNNNNDHSTNHDFPIQQSLRKSARNYEDDMSDDAAM</sequence>
<dbReference type="SUPFAM" id="SSF46785">
    <property type="entry name" value="Winged helix' DNA-binding domain"/>
    <property type="match status" value="1"/>
</dbReference>
<feature type="region of interest" description="Disordered" evidence="7">
    <location>
        <begin position="298"/>
        <end position="327"/>
    </location>
</feature>
<dbReference type="PROSITE" id="PS50250">
    <property type="entry name" value="PCI"/>
    <property type="match status" value="1"/>
</dbReference>
<protein>
    <recommendedName>
        <fullName evidence="8">PCI domain-containing protein</fullName>
    </recommendedName>
</protein>
<feature type="compositionally biased region" description="Low complexity" evidence="7">
    <location>
        <begin position="577"/>
        <end position="587"/>
    </location>
</feature>
<evidence type="ECO:0000256" key="3">
    <source>
        <dbReference type="ARBA" id="ARBA00008793"/>
    </source>
</evidence>
<feature type="compositionally biased region" description="Low complexity" evidence="7">
    <location>
        <begin position="308"/>
        <end position="327"/>
    </location>
</feature>
<name>A0A814GYU4_9BILA</name>
<dbReference type="Gene3D" id="1.25.40.570">
    <property type="match status" value="1"/>
</dbReference>
<evidence type="ECO:0000313" key="10">
    <source>
        <dbReference type="EMBL" id="CAF3773760.1"/>
    </source>
</evidence>
<comment type="subcellular location">
    <subcellularLocation>
        <location evidence="2">Cytoplasm</location>
    </subcellularLocation>
    <subcellularLocation>
        <location evidence="1">Nucleus</location>
    </subcellularLocation>
</comment>
<dbReference type="PANTHER" id="PTHR14145">
    <property type="entry name" value="26S PROTESOME SUBUNIT 6"/>
    <property type="match status" value="1"/>
</dbReference>
<dbReference type="OrthoDB" id="422427at2759"/>
<dbReference type="AlphaFoldDB" id="A0A814GYU4"/>
<dbReference type="EMBL" id="CAJNOQ010003239">
    <property type="protein sequence ID" value="CAF1002350.1"/>
    <property type="molecule type" value="Genomic_DNA"/>
</dbReference>